<dbReference type="RefSeq" id="WP_261920251.1">
    <property type="nucleotide sequence ID" value="NZ_CP022010.1"/>
</dbReference>
<proteinExistence type="predicted"/>
<name>A0A8E3MGX1_9PAST</name>
<evidence type="ECO:0000313" key="2">
    <source>
        <dbReference type="Proteomes" id="UP000955338"/>
    </source>
</evidence>
<keyword evidence="2" id="KW-1185">Reference proteome</keyword>
<protein>
    <submittedName>
        <fullName evidence="1">Uncharacterized protein</fullName>
    </submittedName>
</protein>
<dbReference type="Proteomes" id="UP000955338">
    <property type="component" value="Chromosome"/>
</dbReference>
<dbReference type="AlphaFoldDB" id="A0A8E3MGX1"/>
<accession>A0A8E3MGX1</accession>
<sequence>MKFNKPYPNQINLLPWRQHLYRSQIRLFLCQVLCILTITLPLTGWVLQSNQYRKNQLEQLQQKKQQLIATQQNLEKMIQQQRQQLAGKLELNALSLTTLNKFFPFLTLLPLTKGNLQQVQLSINPLNKKQFPLFQLEGIAGNQLELEQLQQQIPTFWYSEKQSQHKPKLISFTSLTDKRYHFVLEFNIAFEPSP</sequence>
<evidence type="ECO:0000313" key="1">
    <source>
        <dbReference type="EMBL" id="QDJ15237.1"/>
    </source>
</evidence>
<gene>
    <name evidence="1" type="ORF">CEP48_07270</name>
</gene>
<organism evidence="1 2">
    <name type="scientific">Mergibacter septicus</name>
    <dbReference type="NCBI Taxonomy" id="221402"/>
    <lineage>
        <taxon>Bacteria</taxon>
        <taxon>Pseudomonadati</taxon>
        <taxon>Pseudomonadota</taxon>
        <taxon>Gammaproteobacteria</taxon>
        <taxon>Pasteurellales</taxon>
        <taxon>Pasteurellaceae</taxon>
        <taxon>Mergibacter</taxon>
    </lineage>
</organism>
<dbReference type="EMBL" id="CP022011">
    <property type="protein sequence ID" value="QDJ15237.1"/>
    <property type="molecule type" value="Genomic_DNA"/>
</dbReference>
<reference evidence="1" key="1">
    <citation type="submission" date="2017-06" db="EMBL/GenBank/DDBJ databases">
        <title>Genome sequencing of pathogenic and non-pathogenic strains within Bisgaard taxon 40.</title>
        <authorList>
            <person name="Ladner J.T."/>
            <person name="Lovett S.P."/>
            <person name="Koroleva G."/>
            <person name="Lorch J.M."/>
        </authorList>
    </citation>
    <scope>NUCLEOTIDE SEQUENCE</scope>
    <source>
        <strain evidence="1">27576-1-I1</strain>
    </source>
</reference>